<proteinExistence type="predicted"/>
<feature type="compositionally biased region" description="Basic and acidic residues" evidence="1">
    <location>
        <begin position="158"/>
        <end position="169"/>
    </location>
</feature>
<dbReference type="EMBL" id="AVOT02048929">
    <property type="protein sequence ID" value="MBW0544123.1"/>
    <property type="molecule type" value="Genomic_DNA"/>
</dbReference>
<accession>A0A9Q3FUF4</accession>
<gene>
    <name evidence="2" type="ORF">O181_083838</name>
</gene>
<name>A0A9Q3FUF4_9BASI</name>
<dbReference type="AlphaFoldDB" id="A0A9Q3FUF4"/>
<dbReference type="Proteomes" id="UP000765509">
    <property type="component" value="Unassembled WGS sequence"/>
</dbReference>
<keyword evidence="3" id="KW-1185">Reference proteome</keyword>
<evidence type="ECO:0000313" key="3">
    <source>
        <dbReference type="Proteomes" id="UP000765509"/>
    </source>
</evidence>
<evidence type="ECO:0000313" key="2">
    <source>
        <dbReference type="EMBL" id="MBW0544123.1"/>
    </source>
</evidence>
<protein>
    <submittedName>
        <fullName evidence="2">Uncharacterized protein</fullName>
    </submittedName>
</protein>
<evidence type="ECO:0000256" key="1">
    <source>
        <dbReference type="SAM" id="MobiDB-lite"/>
    </source>
</evidence>
<reference evidence="2" key="1">
    <citation type="submission" date="2021-03" db="EMBL/GenBank/DDBJ databases">
        <title>Draft genome sequence of rust myrtle Austropuccinia psidii MF-1, a brazilian biotype.</title>
        <authorList>
            <person name="Quecine M.C."/>
            <person name="Pachon D.M.R."/>
            <person name="Bonatelli M.L."/>
            <person name="Correr F.H."/>
            <person name="Franceschini L.M."/>
            <person name="Leite T.F."/>
            <person name="Margarido G.R.A."/>
            <person name="Almeida C.A."/>
            <person name="Ferrarezi J.A."/>
            <person name="Labate C.A."/>
        </authorList>
    </citation>
    <scope>NUCLEOTIDE SEQUENCE</scope>
    <source>
        <strain evidence="2">MF-1</strain>
    </source>
</reference>
<feature type="region of interest" description="Disordered" evidence="1">
    <location>
        <begin position="131"/>
        <end position="177"/>
    </location>
</feature>
<comment type="caution">
    <text evidence="2">The sequence shown here is derived from an EMBL/GenBank/DDBJ whole genome shotgun (WGS) entry which is preliminary data.</text>
</comment>
<sequence>MTRPSLSFSPAPLRSTLPAFVLLAQVAPEGLRNSSASHLFLARVHRPNHLRTIRLVSHNVRWLLRNPRRNLMVSHPFFLFDPYPLFLIFSSTVSHSSRHSSLHTHHQRYAHRIPPSPFFFTDSAIFPSTPTPVPSPELPPIAPENPTSSSPPVPSSSHSHDDTRQEFTDLRPTLMIP</sequence>
<organism evidence="2 3">
    <name type="scientific">Austropuccinia psidii MF-1</name>
    <dbReference type="NCBI Taxonomy" id="1389203"/>
    <lineage>
        <taxon>Eukaryota</taxon>
        <taxon>Fungi</taxon>
        <taxon>Dikarya</taxon>
        <taxon>Basidiomycota</taxon>
        <taxon>Pucciniomycotina</taxon>
        <taxon>Pucciniomycetes</taxon>
        <taxon>Pucciniales</taxon>
        <taxon>Sphaerophragmiaceae</taxon>
        <taxon>Austropuccinia</taxon>
    </lineage>
</organism>
<feature type="compositionally biased region" description="Pro residues" evidence="1">
    <location>
        <begin position="131"/>
        <end position="154"/>
    </location>
</feature>